<dbReference type="PANTHER" id="PTHR11403:SF6">
    <property type="entry name" value="NITRIC OXIDE REDUCTASE SUBUNIT E"/>
    <property type="match status" value="1"/>
</dbReference>
<dbReference type="STRING" id="1576369.SAMN05421753_110162"/>
<keyword evidence="10" id="KW-1185">Reference proteome</keyword>
<keyword evidence="4 7" id="KW-1133">Transmembrane helix</keyword>
<dbReference type="RefSeq" id="WP_092051315.1">
    <property type="nucleotide sequence ID" value="NZ_FOQD01000010.1"/>
</dbReference>
<evidence type="ECO:0000256" key="7">
    <source>
        <dbReference type="SAM" id="Phobius"/>
    </source>
</evidence>
<dbReference type="PROSITE" id="PS50253">
    <property type="entry name" value="COX3"/>
    <property type="match status" value="1"/>
</dbReference>
<name>A0A1I3JGI9_9PLAN</name>
<dbReference type="InterPro" id="IPR013833">
    <property type="entry name" value="Cyt_c_oxidase_su3_a-hlx"/>
</dbReference>
<evidence type="ECO:0000256" key="1">
    <source>
        <dbReference type="ARBA" id="ARBA00004141"/>
    </source>
</evidence>
<organism evidence="9 10">
    <name type="scientific">Planctomicrobium piriforme</name>
    <dbReference type="NCBI Taxonomy" id="1576369"/>
    <lineage>
        <taxon>Bacteria</taxon>
        <taxon>Pseudomonadati</taxon>
        <taxon>Planctomycetota</taxon>
        <taxon>Planctomycetia</taxon>
        <taxon>Planctomycetales</taxon>
        <taxon>Planctomycetaceae</taxon>
        <taxon>Planctomicrobium</taxon>
    </lineage>
</organism>
<dbReference type="InterPro" id="IPR035973">
    <property type="entry name" value="Cyt_c_oxidase_su3-like_sf"/>
</dbReference>
<feature type="transmembrane region" description="Helical" evidence="7">
    <location>
        <begin position="155"/>
        <end position="181"/>
    </location>
</feature>
<evidence type="ECO:0000256" key="2">
    <source>
        <dbReference type="ARBA" id="ARBA00010581"/>
    </source>
</evidence>
<dbReference type="InterPro" id="IPR024791">
    <property type="entry name" value="Cyt_c/ubiquinol_Oxase_su3"/>
</dbReference>
<comment type="subcellular location">
    <subcellularLocation>
        <location evidence="6">Cell membrane</location>
        <topology evidence="6">Multi-pass membrane protein</topology>
    </subcellularLocation>
    <subcellularLocation>
        <location evidence="1">Membrane</location>
        <topology evidence="1">Multi-pass membrane protein</topology>
    </subcellularLocation>
</comment>
<accession>A0A1I3JGI9</accession>
<evidence type="ECO:0000259" key="8">
    <source>
        <dbReference type="PROSITE" id="PS50253"/>
    </source>
</evidence>
<keyword evidence="3 6" id="KW-0812">Transmembrane</keyword>
<evidence type="ECO:0000256" key="5">
    <source>
        <dbReference type="ARBA" id="ARBA00023136"/>
    </source>
</evidence>
<dbReference type="OrthoDB" id="9810850at2"/>
<feature type="transmembrane region" description="Helical" evidence="7">
    <location>
        <begin position="70"/>
        <end position="91"/>
    </location>
</feature>
<sequence>MSSHAAHPSYVKHQFDDALQQRTSAALGMWAFLVTEVMFFGGLFTGYMVYRFWYYPQWDAASRTLDVWLGAFNTFVLLTSSLTMAFAVDSAASGNNKALKRNILLTLLLGITFVGIKGIEYYTKWSHHLVPGPYFHWDASHYGDVGNEGAIQLFFVFYFVMTGLHAFHMLIGFGLLITLWIQAKLGKFCAEYYTPVEMIGLYWHFVDIVWVFLFPLLYLIDRT</sequence>
<dbReference type="Pfam" id="PF00510">
    <property type="entry name" value="COX3"/>
    <property type="match status" value="1"/>
</dbReference>
<dbReference type="EMBL" id="FOQD01000010">
    <property type="protein sequence ID" value="SFI59055.1"/>
    <property type="molecule type" value="Genomic_DNA"/>
</dbReference>
<evidence type="ECO:0000256" key="6">
    <source>
        <dbReference type="RuleBase" id="RU003376"/>
    </source>
</evidence>
<dbReference type="SUPFAM" id="SSF81452">
    <property type="entry name" value="Cytochrome c oxidase subunit III-like"/>
    <property type="match status" value="1"/>
</dbReference>
<evidence type="ECO:0000313" key="9">
    <source>
        <dbReference type="EMBL" id="SFI59055.1"/>
    </source>
</evidence>
<dbReference type="InterPro" id="IPR000298">
    <property type="entry name" value="Cyt_c_oxidase-like_su3"/>
</dbReference>
<dbReference type="GO" id="GO:0004129">
    <property type="term" value="F:cytochrome-c oxidase activity"/>
    <property type="evidence" value="ECO:0007669"/>
    <property type="project" value="InterPro"/>
</dbReference>
<dbReference type="Proteomes" id="UP000199518">
    <property type="component" value="Unassembled WGS sequence"/>
</dbReference>
<dbReference type="AlphaFoldDB" id="A0A1I3JGI9"/>
<protein>
    <submittedName>
        <fullName evidence="9">Cytochrome c oxidase subunit 3</fullName>
    </submittedName>
</protein>
<feature type="transmembrane region" description="Helical" evidence="7">
    <location>
        <begin position="201"/>
        <end position="220"/>
    </location>
</feature>
<keyword evidence="5 7" id="KW-0472">Membrane</keyword>
<dbReference type="CDD" id="cd02862">
    <property type="entry name" value="NorE_like"/>
    <property type="match status" value="1"/>
</dbReference>
<evidence type="ECO:0000256" key="3">
    <source>
        <dbReference type="ARBA" id="ARBA00022692"/>
    </source>
</evidence>
<comment type="similarity">
    <text evidence="2 6">Belongs to the cytochrome c oxidase subunit 3 family.</text>
</comment>
<proteinExistence type="inferred from homology"/>
<evidence type="ECO:0000256" key="4">
    <source>
        <dbReference type="ARBA" id="ARBA00022989"/>
    </source>
</evidence>
<feature type="domain" description="Heme-copper oxidase subunit III family profile" evidence="8">
    <location>
        <begin position="1"/>
        <end position="222"/>
    </location>
</feature>
<dbReference type="Gene3D" id="1.20.120.80">
    <property type="entry name" value="Cytochrome c oxidase, subunit III, four-helix bundle"/>
    <property type="match status" value="1"/>
</dbReference>
<dbReference type="GO" id="GO:0019646">
    <property type="term" value="P:aerobic electron transport chain"/>
    <property type="evidence" value="ECO:0007669"/>
    <property type="project" value="InterPro"/>
</dbReference>
<reference evidence="10" key="1">
    <citation type="submission" date="2016-10" db="EMBL/GenBank/DDBJ databases">
        <authorList>
            <person name="Varghese N."/>
            <person name="Submissions S."/>
        </authorList>
    </citation>
    <scope>NUCLEOTIDE SEQUENCE [LARGE SCALE GENOMIC DNA]</scope>
    <source>
        <strain evidence="10">DSM 26348</strain>
    </source>
</reference>
<feature type="transmembrane region" description="Helical" evidence="7">
    <location>
        <begin position="103"/>
        <end position="123"/>
    </location>
</feature>
<feature type="transmembrane region" description="Helical" evidence="7">
    <location>
        <begin position="30"/>
        <end position="50"/>
    </location>
</feature>
<dbReference type="PANTHER" id="PTHR11403">
    <property type="entry name" value="CYTOCHROME C OXIDASE SUBUNIT III"/>
    <property type="match status" value="1"/>
</dbReference>
<evidence type="ECO:0000313" key="10">
    <source>
        <dbReference type="Proteomes" id="UP000199518"/>
    </source>
</evidence>
<dbReference type="GO" id="GO:0005886">
    <property type="term" value="C:plasma membrane"/>
    <property type="evidence" value="ECO:0007669"/>
    <property type="project" value="UniProtKB-SubCell"/>
</dbReference>
<gene>
    <name evidence="9" type="ORF">SAMN05421753_110162</name>
</gene>